<dbReference type="NCBIfam" id="TIGR01354">
    <property type="entry name" value="cyt_deam_tetra"/>
    <property type="match status" value="1"/>
</dbReference>
<dbReference type="PROSITE" id="PS51747">
    <property type="entry name" value="CYT_DCMP_DEAMINASES_2"/>
    <property type="match status" value="1"/>
</dbReference>
<dbReference type="NCBIfam" id="NF004064">
    <property type="entry name" value="PRK05578.1"/>
    <property type="match status" value="1"/>
</dbReference>
<evidence type="ECO:0000259" key="10">
    <source>
        <dbReference type="PROSITE" id="PS51747"/>
    </source>
</evidence>
<evidence type="ECO:0000256" key="7">
    <source>
        <dbReference type="ARBA" id="ARBA00022833"/>
    </source>
</evidence>
<reference evidence="11" key="1">
    <citation type="journal article" date="2019" name="Philos. Trans. R. Soc. Lond., B, Biol. Sci.">
        <title>Targeted metagenomic recovery of four divergent viruses reveals shared and distinctive characteristics of giant viruses of marine eukaryotes.</title>
        <authorList>
            <person name="Needham D.M."/>
            <person name="Poirier C."/>
            <person name="Hehenberger E."/>
            <person name="Jimenez V."/>
            <person name="Swalwell J.E."/>
            <person name="Santoro A.E."/>
            <person name="Worden A.Z."/>
        </authorList>
    </citation>
    <scope>NUCLEOTIDE SEQUENCE</scope>
    <source>
        <strain evidence="11">OPacV-662</strain>
    </source>
</reference>
<dbReference type="CDD" id="cd01283">
    <property type="entry name" value="cytidine_deaminase"/>
    <property type="match status" value="1"/>
</dbReference>
<dbReference type="EMBL" id="MN448277">
    <property type="protein sequence ID" value="QFG74087.1"/>
    <property type="molecule type" value="Genomic_DNA"/>
</dbReference>
<dbReference type="Gene3D" id="3.40.140.10">
    <property type="entry name" value="Cytidine Deaminase, domain 2"/>
    <property type="match status" value="1"/>
</dbReference>
<dbReference type="GO" id="GO:0055086">
    <property type="term" value="P:nucleobase-containing small molecule metabolic process"/>
    <property type="evidence" value="ECO:0007669"/>
    <property type="project" value="UniProtKB-ARBA"/>
</dbReference>
<protein>
    <recommendedName>
        <fullName evidence="4">cytidine deaminase</fullName>
        <ecNumber evidence="4">3.5.4.5</ecNumber>
    </recommendedName>
    <alternativeName>
        <fullName evidence="8">Cytidine aminohydrolase</fullName>
    </alternativeName>
</protein>
<comment type="function">
    <text evidence="2">This enzyme scavenges exogenous and endogenous cytidine and 2'-deoxycytidine for UMP synthesis.</text>
</comment>
<keyword evidence="6" id="KW-0378">Hydrolase</keyword>
<keyword evidence="5" id="KW-0479">Metal-binding</keyword>
<dbReference type="InterPro" id="IPR016193">
    <property type="entry name" value="Cytidine_deaminase-like"/>
</dbReference>
<dbReference type="EC" id="3.5.4.5" evidence="4"/>
<keyword evidence="7" id="KW-0862">Zinc</keyword>
<dbReference type="PANTHER" id="PTHR11644">
    <property type="entry name" value="CYTIDINE DEAMINASE"/>
    <property type="match status" value="1"/>
</dbReference>
<evidence type="ECO:0000256" key="9">
    <source>
        <dbReference type="ARBA" id="ARBA00049558"/>
    </source>
</evidence>
<evidence type="ECO:0000256" key="8">
    <source>
        <dbReference type="ARBA" id="ARBA00032005"/>
    </source>
</evidence>
<proteinExistence type="inferred from homology"/>
<comment type="catalytic activity">
    <reaction evidence="9">
        <text>cytidine + H2O + H(+) = uridine + NH4(+)</text>
        <dbReference type="Rhea" id="RHEA:16069"/>
        <dbReference type="ChEBI" id="CHEBI:15377"/>
        <dbReference type="ChEBI" id="CHEBI:15378"/>
        <dbReference type="ChEBI" id="CHEBI:16704"/>
        <dbReference type="ChEBI" id="CHEBI:17562"/>
        <dbReference type="ChEBI" id="CHEBI:28938"/>
        <dbReference type="EC" id="3.5.4.5"/>
    </reaction>
</comment>
<sequence>MLATAQKARNNAYQKYSGFSVGAAVKANSLIYKGANVENASYGLTICAERVAICNAVSDGHRAFEEIVLVTPNGETPCGACRQVMCEFPDCPLKIYNKDNELVLNTRTHKLLPNTFIM</sequence>
<comment type="cofactor">
    <cofactor evidence="1">
        <name>Zn(2+)</name>
        <dbReference type="ChEBI" id="CHEBI:29105"/>
    </cofactor>
</comment>
<dbReference type="InterPro" id="IPR006262">
    <property type="entry name" value="Cyt_deam_tetra"/>
</dbReference>
<dbReference type="InterPro" id="IPR050202">
    <property type="entry name" value="Cyt/Deoxycyt_deaminase"/>
</dbReference>
<feature type="domain" description="CMP/dCMP-type deaminase" evidence="10">
    <location>
        <begin position="1"/>
        <end position="118"/>
    </location>
</feature>
<dbReference type="InterPro" id="IPR016192">
    <property type="entry name" value="APOBEC/CMP_deaminase_Zn-bd"/>
</dbReference>
<dbReference type="GO" id="GO:0008270">
    <property type="term" value="F:zinc ion binding"/>
    <property type="evidence" value="ECO:0007669"/>
    <property type="project" value="InterPro"/>
</dbReference>
<dbReference type="InterPro" id="IPR002125">
    <property type="entry name" value="CMP_dCMP_dom"/>
</dbReference>
<name>A0A5J6VIZ7_9VIRU</name>
<evidence type="ECO:0000256" key="4">
    <source>
        <dbReference type="ARBA" id="ARBA00012783"/>
    </source>
</evidence>
<evidence type="ECO:0000256" key="3">
    <source>
        <dbReference type="ARBA" id="ARBA00006576"/>
    </source>
</evidence>
<evidence type="ECO:0000256" key="5">
    <source>
        <dbReference type="ARBA" id="ARBA00022723"/>
    </source>
</evidence>
<dbReference type="PROSITE" id="PS00903">
    <property type="entry name" value="CYT_DCMP_DEAMINASES_1"/>
    <property type="match status" value="1"/>
</dbReference>
<dbReference type="GO" id="GO:0042802">
    <property type="term" value="F:identical protein binding"/>
    <property type="evidence" value="ECO:0007669"/>
    <property type="project" value="UniProtKB-ARBA"/>
</dbReference>
<organism evidence="11">
    <name type="scientific">Megaviridae environmental sample</name>
    <dbReference type="NCBI Taxonomy" id="1737588"/>
    <lineage>
        <taxon>Viruses</taxon>
        <taxon>Varidnaviria</taxon>
        <taxon>Bamfordvirae</taxon>
        <taxon>Nucleocytoviricota</taxon>
        <taxon>Megaviricetes</taxon>
        <taxon>Imitervirales</taxon>
        <taxon>Mimiviridae</taxon>
        <taxon>environmental samples</taxon>
    </lineage>
</organism>
<evidence type="ECO:0000256" key="6">
    <source>
        <dbReference type="ARBA" id="ARBA00022801"/>
    </source>
</evidence>
<evidence type="ECO:0000256" key="1">
    <source>
        <dbReference type="ARBA" id="ARBA00001947"/>
    </source>
</evidence>
<dbReference type="PANTHER" id="PTHR11644:SF2">
    <property type="entry name" value="CYTIDINE DEAMINASE"/>
    <property type="match status" value="1"/>
</dbReference>
<dbReference type="GO" id="GO:0004126">
    <property type="term" value="F:cytidine deaminase activity"/>
    <property type="evidence" value="ECO:0007669"/>
    <property type="project" value="UniProtKB-EC"/>
</dbReference>
<comment type="similarity">
    <text evidence="3">Belongs to the cytidine and deoxycytidylate deaminase family.</text>
</comment>
<evidence type="ECO:0000256" key="2">
    <source>
        <dbReference type="ARBA" id="ARBA00003949"/>
    </source>
</evidence>
<accession>A0A5J6VIZ7</accession>
<dbReference type="SUPFAM" id="SSF53927">
    <property type="entry name" value="Cytidine deaminase-like"/>
    <property type="match status" value="1"/>
</dbReference>
<dbReference type="GO" id="GO:0072527">
    <property type="term" value="P:pyrimidine-containing compound metabolic process"/>
    <property type="evidence" value="ECO:0007669"/>
    <property type="project" value="UniProtKB-ARBA"/>
</dbReference>
<dbReference type="Pfam" id="PF00383">
    <property type="entry name" value="dCMP_cyt_deam_1"/>
    <property type="match status" value="1"/>
</dbReference>
<evidence type="ECO:0000313" key="11">
    <source>
        <dbReference type="EMBL" id="QFG74087.1"/>
    </source>
</evidence>